<evidence type="ECO:0000313" key="11">
    <source>
        <dbReference type="Proteomes" id="UP000621436"/>
    </source>
</evidence>
<evidence type="ECO:0000256" key="9">
    <source>
        <dbReference type="HAMAP-Rule" id="MF_00024"/>
    </source>
</evidence>
<evidence type="ECO:0000256" key="1">
    <source>
        <dbReference type="ARBA" id="ARBA00004651"/>
    </source>
</evidence>
<dbReference type="GO" id="GO:0048472">
    <property type="term" value="F:threonine-phosphate decarboxylase activity"/>
    <property type="evidence" value="ECO:0007669"/>
    <property type="project" value="InterPro"/>
</dbReference>
<evidence type="ECO:0000256" key="3">
    <source>
        <dbReference type="ARBA" id="ARBA00006263"/>
    </source>
</evidence>
<dbReference type="HAMAP" id="MF_00024">
    <property type="entry name" value="CobD_CbiB"/>
    <property type="match status" value="1"/>
</dbReference>
<dbReference type="GO" id="GO:0009236">
    <property type="term" value="P:cobalamin biosynthetic process"/>
    <property type="evidence" value="ECO:0007669"/>
    <property type="project" value="UniProtKB-UniRule"/>
</dbReference>
<keyword evidence="5 9" id="KW-0169">Cobalamin biosynthesis</keyword>
<dbReference type="GO" id="GO:0005886">
    <property type="term" value="C:plasma membrane"/>
    <property type="evidence" value="ECO:0007669"/>
    <property type="project" value="UniProtKB-SubCell"/>
</dbReference>
<dbReference type="AlphaFoldDB" id="A0A931AT69"/>
<name>A0A931AT69_9FIRM</name>
<keyword evidence="11" id="KW-1185">Reference proteome</keyword>
<protein>
    <recommendedName>
        <fullName evidence="9">Cobalamin biosynthesis protein CobD</fullName>
    </recommendedName>
</protein>
<comment type="pathway">
    <text evidence="2 9">Cofactor biosynthesis; adenosylcobalamin biosynthesis.</text>
</comment>
<reference evidence="10" key="1">
    <citation type="submission" date="2020-11" db="EMBL/GenBank/DDBJ databases">
        <title>Halonatronomonas betainensis gen. nov., sp. nov. a novel haloalkaliphilic representative of the family Halanaerobiacae capable of betaine degradation.</title>
        <authorList>
            <person name="Boltyanskaya Y."/>
            <person name="Kevbrin V."/>
            <person name="Detkova E."/>
            <person name="Grouzdev D.S."/>
            <person name="Koziaeva V."/>
            <person name="Zhilina T."/>
        </authorList>
    </citation>
    <scope>NUCLEOTIDE SEQUENCE</scope>
    <source>
        <strain evidence="10">Z-7014</strain>
    </source>
</reference>
<comment type="caution">
    <text evidence="10">The sequence shown here is derived from an EMBL/GenBank/DDBJ whole genome shotgun (WGS) entry which is preliminary data.</text>
</comment>
<evidence type="ECO:0000256" key="5">
    <source>
        <dbReference type="ARBA" id="ARBA00022573"/>
    </source>
</evidence>
<keyword evidence="4 9" id="KW-1003">Cell membrane</keyword>
<keyword evidence="6 9" id="KW-0812">Transmembrane</keyword>
<feature type="transmembrane region" description="Helical" evidence="9">
    <location>
        <begin position="158"/>
        <end position="179"/>
    </location>
</feature>
<comment type="similarity">
    <text evidence="3 9">Belongs to the CobD/CbiB family.</text>
</comment>
<dbReference type="Proteomes" id="UP000621436">
    <property type="component" value="Unassembled WGS sequence"/>
</dbReference>
<evidence type="ECO:0000313" key="10">
    <source>
        <dbReference type="EMBL" id="MBF8436164.1"/>
    </source>
</evidence>
<dbReference type="InterPro" id="IPR004485">
    <property type="entry name" value="Cobalamin_biosynth_CobD/CbiB"/>
</dbReference>
<evidence type="ECO:0000256" key="6">
    <source>
        <dbReference type="ARBA" id="ARBA00022692"/>
    </source>
</evidence>
<proteinExistence type="inferred from homology"/>
<feature type="transmembrane region" description="Helical" evidence="9">
    <location>
        <begin position="206"/>
        <end position="228"/>
    </location>
</feature>
<feature type="transmembrane region" description="Helical" evidence="9">
    <location>
        <begin position="84"/>
        <end position="104"/>
    </location>
</feature>
<comment type="subcellular location">
    <subcellularLocation>
        <location evidence="1 9">Cell membrane</location>
        <topology evidence="1 9">Multi-pass membrane protein</topology>
    </subcellularLocation>
</comment>
<keyword evidence="8 9" id="KW-0472">Membrane</keyword>
<keyword evidence="7 9" id="KW-1133">Transmembrane helix</keyword>
<comment type="function">
    <text evidence="9">Converts cobyric acid to cobinamide by the addition of aminopropanol on the F carboxylic group.</text>
</comment>
<evidence type="ECO:0000256" key="7">
    <source>
        <dbReference type="ARBA" id="ARBA00022989"/>
    </source>
</evidence>
<evidence type="ECO:0000256" key="4">
    <source>
        <dbReference type="ARBA" id="ARBA00022475"/>
    </source>
</evidence>
<sequence>MNSTILILTGAIILDLVIGDPWQKYHPIMLIGGLIKKVEGFLYPETKNTGIQKLNGAILVIIVVSVSYYASYYLIRVGGLIDQWLGYLISLLIFTHCLAIKSLIRAGEEVEKSLAVSDLKEARNSVNKIVARDCSQISKPEVIRATLESMAENTSDGILAPVFFFLIGGVPLAMAYKAVNTIDSMVGYKNPKYINFGWAGARFDDLWNFIPARLTALSFIFSSLILGLDYRSSFKMILRDASKHPSPNAGYPESAIAGALGVRFGGTNYYHGQKSFRAYLGDPVKEFETSDINKLKNMIYVSLLIFVISATLISLI</sequence>
<feature type="transmembrane region" description="Helical" evidence="9">
    <location>
        <begin position="298"/>
        <end position="315"/>
    </location>
</feature>
<accession>A0A931AT69</accession>
<dbReference type="PANTHER" id="PTHR34308">
    <property type="entry name" value="COBALAMIN BIOSYNTHESIS PROTEIN CBIB"/>
    <property type="match status" value="1"/>
</dbReference>
<gene>
    <name evidence="9 10" type="primary">cobD</name>
    <name evidence="10" type="ORF">I0Q91_03655</name>
</gene>
<evidence type="ECO:0000256" key="2">
    <source>
        <dbReference type="ARBA" id="ARBA00004953"/>
    </source>
</evidence>
<dbReference type="PANTHER" id="PTHR34308:SF1">
    <property type="entry name" value="COBALAMIN BIOSYNTHESIS PROTEIN CBIB"/>
    <property type="match status" value="1"/>
</dbReference>
<dbReference type="Pfam" id="PF03186">
    <property type="entry name" value="CobD_Cbib"/>
    <property type="match status" value="1"/>
</dbReference>
<evidence type="ECO:0000256" key="8">
    <source>
        <dbReference type="ARBA" id="ARBA00023136"/>
    </source>
</evidence>
<organism evidence="10 11">
    <name type="scientific">Halonatronomonas betaini</name>
    <dbReference type="NCBI Taxonomy" id="2778430"/>
    <lineage>
        <taxon>Bacteria</taxon>
        <taxon>Bacillati</taxon>
        <taxon>Bacillota</taxon>
        <taxon>Clostridia</taxon>
        <taxon>Halanaerobiales</taxon>
        <taxon>Halarsenatibacteraceae</taxon>
        <taxon>Halonatronomonas</taxon>
    </lineage>
</organism>
<dbReference type="EMBL" id="JADPIE010000002">
    <property type="protein sequence ID" value="MBF8436164.1"/>
    <property type="molecule type" value="Genomic_DNA"/>
</dbReference>
<dbReference type="NCBIfam" id="TIGR00380">
    <property type="entry name" value="cobal_cbiB"/>
    <property type="match status" value="1"/>
</dbReference>
<feature type="transmembrane region" description="Helical" evidence="9">
    <location>
        <begin position="54"/>
        <end position="75"/>
    </location>
</feature>
<dbReference type="GO" id="GO:0015420">
    <property type="term" value="F:ABC-type vitamin B12 transporter activity"/>
    <property type="evidence" value="ECO:0007669"/>
    <property type="project" value="UniProtKB-UniRule"/>
</dbReference>